<protein>
    <submittedName>
        <fullName evidence="2">Uncharacterized protein</fullName>
    </submittedName>
</protein>
<evidence type="ECO:0000313" key="3">
    <source>
        <dbReference type="Proteomes" id="UP000194127"/>
    </source>
</evidence>
<organism evidence="2 3">
    <name type="scientific">Postia placenta MAD-698-R-SB12</name>
    <dbReference type="NCBI Taxonomy" id="670580"/>
    <lineage>
        <taxon>Eukaryota</taxon>
        <taxon>Fungi</taxon>
        <taxon>Dikarya</taxon>
        <taxon>Basidiomycota</taxon>
        <taxon>Agaricomycotina</taxon>
        <taxon>Agaricomycetes</taxon>
        <taxon>Polyporales</taxon>
        <taxon>Adustoporiaceae</taxon>
        <taxon>Rhodonia</taxon>
    </lineage>
</organism>
<keyword evidence="3" id="KW-1185">Reference proteome</keyword>
<accession>A0A1X6NG10</accession>
<evidence type="ECO:0000313" key="2">
    <source>
        <dbReference type="EMBL" id="OSX67460.1"/>
    </source>
</evidence>
<feature type="region of interest" description="Disordered" evidence="1">
    <location>
        <begin position="43"/>
        <end position="64"/>
    </location>
</feature>
<dbReference type="GeneID" id="36322258"/>
<dbReference type="AlphaFoldDB" id="A0A1X6NG10"/>
<gene>
    <name evidence="2" type="ORF">POSPLADRAFT_1038004</name>
</gene>
<dbReference type="EMBL" id="KZ110591">
    <property type="protein sequence ID" value="OSX67460.1"/>
    <property type="molecule type" value="Genomic_DNA"/>
</dbReference>
<proteinExistence type="predicted"/>
<sequence>MDLPGSTPVGFLPPFCLHHWSVRERRLSSLRVPATASVLIALGPPGSQTPSQQFAVSKPDSGPPNCRAGPYRCALVVPVLSRKGRPSRHRPG</sequence>
<reference evidence="2 3" key="1">
    <citation type="submission" date="2017-04" db="EMBL/GenBank/DDBJ databases">
        <title>Genome Sequence of the Model Brown-Rot Fungus Postia placenta SB12.</title>
        <authorList>
            <consortium name="DOE Joint Genome Institute"/>
            <person name="Gaskell J."/>
            <person name="Kersten P."/>
            <person name="Larrondo L.F."/>
            <person name="Canessa P."/>
            <person name="Martinez D."/>
            <person name="Hibbett D."/>
            <person name="Schmoll M."/>
            <person name="Kubicek C.P."/>
            <person name="Martinez A.T."/>
            <person name="Yadav J."/>
            <person name="Master E."/>
            <person name="Magnuson J.K."/>
            <person name="James T."/>
            <person name="Yaver D."/>
            <person name="Berka R."/>
            <person name="Labutti K."/>
            <person name="Lipzen A."/>
            <person name="Aerts A."/>
            <person name="Barry K."/>
            <person name="Henrissat B."/>
            <person name="Blanchette R."/>
            <person name="Grigoriev I."/>
            <person name="Cullen D."/>
        </authorList>
    </citation>
    <scope>NUCLEOTIDE SEQUENCE [LARGE SCALE GENOMIC DNA]</scope>
    <source>
        <strain evidence="2 3">MAD-698-R-SB12</strain>
    </source>
</reference>
<evidence type="ECO:0000256" key="1">
    <source>
        <dbReference type="SAM" id="MobiDB-lite"/>
    </source>
</evidence>
<feature type="compositionally biased region" description="Polar residues" evidence="1">
    <location>
        <begin position="46"/>
        <end position="55"/>
    </location>
</feature>
<name>A0A1X6NG10_9APHY</name>
<dbReference type="Proteomes" id="UP000194127">
    <property type="component" value="Unassembled WGS sequence"/>
</dbReference>
<dbReference type="RefSeq" id="XP_024344254.1">
    <property type="nucleotide sequence ID" value="XM_024477308.1"/>
</dbReference>